<evidence type="ECO:0000256" key="4">
    <source>
        <dbReference type="ARBA" id="ARBA00022807"/>
    </source>
</evidence>
<dbReference type="InterPro" id="IPR022682">
    <property type="entry name" value="Calpain_domain_III"/>
</dbReference>
<keyword evidence="7" id="KW-0175">Coiled coil</keyword>
<dbReference type="InterPro" id="IPR022684">
    <property type="entry name" value="Calpain_cysteine_protease"/>
</dbReference>
<keyword evidence="3" id="KW-0378">Hydrolase</keyword>
<feature type="region of interest" description="Disordered" evidence="8">
    <location>
        <begin position="6098"/>
        <end position="6170"/>
    </location>
</feature>
<feature type="coiled-coil region" evidence="7">
    <location>
        <begin position="3658"/>
        <end position="3692"/>
    </location>
</feature>
<dbReference type="Gene3D" id="3.90.70.10">
    <property type="entry name" value="Cysteine proteinases"/>
    <property type="match status" value="3"/>
</dbReference>
<proteinExistence type="inferred from homology"/>
<evidence type="ECO:0000256" key="7">
    <source>
        <dbReference type="SAM" id="Coils"/>
    </source>
</evidence>
<feature type="compositionally biased region" description="Polar residues" evidence="8">
    <location>
        <begin position="6099"/>
        <end position="6112"/>
    </location>
</feature>
<evidence type="ECO:0000259" key="9">
    <source>
        <dbReference type="PROSITE" id="PS50203"/>
    </source>
</evidence>
<feature type="region of interest" description="Disordered" evidence="8">
    <location>
        <begin position="4713"/>
        <end position="4733"/>
    </location>
</feature>
<evidence type="ECO:0000256" key="8">
    <source>
        <dbReference type="SAM" id="MobiDB-lite"/>
    </source>
</evidence>
<name>A0A504XEX2_LEIDO</name>
<dbReference type="Pfam" id="PF24610">
    <property type="entry name" value="DUF7623"/>
    <property type="match status" value="64"/>
</dbReference>
<comment type="caution">
    <text evidence="10">The sequence shown here is derived from an EMBL/GenBank/DDBJ whole genome shotgun (WGS) entry which is preliminary data.</text>
</comment>
<feature type="coiled-coil region" evidence="7">
    <location>
        <begin position="2529"/>
        <end position="2556"/>
    </location>
</feature>
<reference evidence="11" key="1">
    <citation type="submission" date="2019-02" db="EMBL/GenBank/DDBJ databases">
        <title>FDA dAtabase for Regulatory Grade micrObial Sequences (FDA-ARGOS): Supporting development and validation of Infectious Disease Dx tests.</title>
        <authorList>
            <person name="Duncan R."/>
            <person name="Fisher C."/>
            <person name="Tallon L."/>
            <person name="Sadzewicz L."/>
            <person name="Sengamalay N."/>
            <person name="Ott S."/>
            <person name="Godinez A."/>
            <person name="Nagaraj S."/>
            <person name="Vavikolanu K."/>
            <person name="Nadendla S."/>
            <person name="Aluvathingal J."/>
            <person name="Sichtig H."/>
        </authorList>
    </citation>
    <scope>NUCLEOTIDE SEQUENCE [LARGE SCALE GENOMIC DNA]</scope>
    <source>
        <strain evidence="11">FDAARGOS_361</strain>
    </source>
</reference>
<dbReference type="Pfam" id="PF00648">
    <property type="entry name" value="Peptidase_C2"/>
    <property type="match status" value="3"/>
</dbReference>
<dbReference type="PROSITE" id="PS50203">
    <property type="entry name" value="CALPAIN_CAT"/>
    <property type="match status" value="3"/>
</dbReference>
<dbReference type="InterPro" id="IPR001300">
    <property type="entry name" value="Peptidase_C2_calpain_cat"/>
</dbReference>
<protein>
    <submittedName>
        <fullName evidence="10">Calpain cysteine protease family protein</fullName>
    </submittedName>
</protein>
<dbReference type="PRINTS" id="PR00704">
    <property type="entry name" value="CALPAIN"/>
</dbReference>
<dbReference type="Proteomes" id="UP000318447">
    <property type="component" value="Unassembled WGS sequence"/>
</dbReference>
<comment type="caution">
    <text evidence="6">Lacks conserved residue(s) required for the propagation of feature annotation.</text>
</comment>
<feature type="domain" description="Calpain catalytic" evidence="9">
    <location>
        <begin position="646"/>
        <end position="917"/>
    </location>
</feature>
<dbReference type="VEuPathDB" id="TriTrypDB:LdCL_270009900"/>
<evidence type="ECO:0000256" key="2">
    <source>
        <dbReference type="ARBA" id="ARBA00022670"/>
    </source>
</evidence>
<dbReference type="SUPFAM" id="SSF49758">
    <property type="entry name" value="Calpain large subunit, middle domain (domain III)"/>
    <property type="match status" value="3"/>
</dbReference>
<dbReference type="SUPFAM" id="SSF54001">
    <property type="entry name" value="Cysteine proteinases"/>
    <property type="match status" value="3"/>
</dbReference>
<organism evidence="10 11">
    <name type="scientific">Leishmania donovani</name>
    <dbReference type="NCBI Taxonomy" id="5661"/>
    <lineage>
        <taxon>Eukaryota</taxon>
        <taxon>Discoba</taxon>
        <taxon>Euglenozoa</taxon>
        <taxon>Kinetoplastea</taxon>
        <taxon>Metakinetoplastina</taxon>
        <taxon>Trypanosomatida</taxon>
        <taxon>Trypanosomatidae</taxon>
        <taxon>Leishmaniinae</taxon>
        <taxon>Leishmania</taxon>
    </lineage>
</organism>
<dbReference type="FunFam" id="3.90.70.10:FF:000317">
    <property type="entry name" value="Calpain-like cysteine peptidase, putative"/>
    <property type="match status" value="1"/>
</dbReference>
<feature type="coiled-coil region" evidence="7">
    <location>
        <begin position="3871"/>
        <end position="3898"/>
    </location>
</feature>
<evidence type="ECO:0000313" key="10">
    <source>
        <dbReference type="EMBL" id="TPP47602.1"/>
    </source>
</evidence>
<dbReference type="SMART" id="SM00230">
    <property type="entry name" value="CysPc"/>
    <property type="match status" value="1"/>
</dbReference>
<dbReference type="VEuPathDB" id="TriTrypDB:LdBPK_270510.1"/>
<evidence type="ECO:0000256" key="3">
    <source>
        <dbReference type="ARBA" id="ARBA00022801"/>
    </source>
</evidence>
<dbReference type="Gene3D" id="2.60.120.380">
    <property type="match status" value="3"/>
</dbReference>
<evidence type="ECO:0000256" key="5">
    <source>
        <dbReference type="PIRSR" id="PIRSR622684-1"/>
    </source>
</evidence>
<evidence type="ECO:0000256" key="1">
    <source>
        <dbReference type="ARBA" id="ARBA00007623"/>
    </source>
</evidence>
<keyword evidence="4" id="KW-0788">Thiol protease</keyword>
<accession>A0A504XEX2</accession>
<dbReference type="FunFam" id="2.60.120.380:FF:000014">
    <property type="entry name" value="Putative calpain-like cysteine peptidase"/>
    <property type="match status" value="3"/>
</dbReference>
<dbReference type="InterPro" id="IPR038765">
    <property type="entry name" value="Papain-like_cys_pep_sf"/>
</dbReference>
<dbReference type="VEuPathDB" id="TriTrypDB:LDHU3_27.0680"/>
<feature type="active site" evidence="5">
    <location>
        <position position="62"/>
    </location>
</feature>
<gene>
    <name evidence="10" type="ORF">CGC21_31220</name>
</gene>
<dbReference type="GO" id="GO:0004198">
    <property type="term" value="F:calcium-dependent cysteine-type endopeptidase activity"/>
    <property type="evidence" value="ECO:0007669"/>
    <property type="project" value="InterPro"/>
</dbReference>
<dbReference type="EMBL" id="RHLC01000016">
    <property type="protein sequence ID" value="TPP47602.1"/>
    <property type="molecule type" value="Genomic_DNA"/>
</dbReference>
<feature type="coiled-coil region" evidence="7">
    <location>
        <begin position="5297"/>
        <end position="5324"/>
    </location>
</feature>
<dbReference type="PANTHER" id="PTHR10183">
    <property type="entry name" value="CALPAIN"/>
    <property type="match status" value="1"/>
</dbReference>
<feature type="coiled-coil region" evidence="7">
    <location>
        <begin position="4341"/>
        <end position="4378"/>
    </location>
</feature>
<evidence type="ECO:0000256" key="6">
    <source>
        <dbReference type="PROSITE-ProRule" id="PRU00239"/>
    </source>
</evidence>
<dbReference type="InterPro" id="IPR036213">
    <property type="entry name" value="Calpain_III_sf"/>
</dbReference>
<dbReference type="PANTHER" id="PTHR10183:SF379">
    <property type="entry name" value="CALPAIN-5"/>
    <property type="match status" value="1"/>
</dbReference>
<sequence>MSVEEVPDSNKLFSDAVFDRENAHIAREWQRITEVYPAGVNQPLLPEVFSREQFGQGNHYECFMLSALATLIRFPDVIRNCFVTKKVRQDGRYTFQFFRGQEWVKVEIDDRIAMEEGEVLYARSPTEHWWPLLLEKAYAKFYTAYDHLEGCTLQETFHDLTGNPVLNIPMDAKLAKAAGAEVTEGFYWLVLAQRIQSGQFIASVLTKDIELETMGLQREQQYGVLEIFSLTGTSSINDIVIHLHNPFEDEEYVYKGPLNSKDTTWDVKQRAKHDVDDERSIFLPLNTFLKIMNSVQLCYMSPVEADATYFHDEWKGESAGGNPTSVSWRKNPLYFVRNSGSTAFEIVVVIKQEDQRRFTSPDEMTKYLQCGMVLIHYSYANPIPTFWVTGNNHKPIHKSLFLNSREVANAMTIPPNSLCYLVPSCMHKGADGPFTLALYRMKGVDYSDLTINKLAIPRMNWANCATKNVELCQKEKDRVDFYVDEGTDIHILMHQTKPYVSKSGGDAMTEDYMGMYLYDDTDRKIAGVHAATNFREISIIHRLPRSGRYAISITCPRAKGEVPAYITIVGSHASNVRIVDPPEDATMFDDEDIIDEGEDAALVHNPIDYVPVVFDVAHHDEQAESDSPFEDKRFYVDNRGATSEPWVHIGDLYPEGKTRPLLPNELSRDQFGQGDHYDCSTLTAFAALLEHHPDVIRNCFISKNPRKDGRYTFQFHRYGQWIKVEIDDRIPMVKGDTVFCRSPTHHWWPLLLEKAYAKFYTLYQNLEDISEGEVFHDFSGCPVIFIPMEADKAKVVNYDIQSAQFWRDLNNELDQTALAALALGEQAEQYGLHHEGSYAVLGFIETRNAINLTPADVLVKMYNPYEDSPYTGPMHRDDSSWTSEMRSICNPAQRNIFYIPANVFLDVFANVQQAYIKAPLHPSYNFNSEWGDTTSGGNVSLVTWRANPLYVVRNKAEEPVQIIGMIRQPDQRHLLHRQTNHELNYIQCALVVAESISAERIPTYLVTGNNHRRLRSGLYLHNREVADVMTIPADSLCYIIPTGMRRDRGKFIFSYWFLRKGDKDKLDIERLNTDVARQLPAIAHLDLMNRGHARVDILVDVPTDLHILLKQEKPFKHASGGDAIAQDFLSMYLYDANDKRISPSTQATNNREIGLVQHVSKPGRYAIGVNCTSGTGDVPCKVEIVAQERAHVRITEAPDNARELGELDLSFLDPEPEGVPLADLPLEEDLKFQEQLDALKRLHHKPHRNEDEILALERKMNARAHELARALLGKDRCKYLTGQDIEKLAPLLDSDPEYMNAERERHNLKKDPRNAGKVRALEEELRDRAAALADTSAGIDLGFMDLEYEGIPLDDIELLSDPAFEEMAQARASLLSDPAANARKINDMEDKMHDRATEMARDMHKKERTCLDPEPEGVPLDLLPLNEDEAFSRMEDELRALNRKPKRDAKAIKDLQRTLNDRAHELASVLKSDERELFLDPVPLGIPVADLPLDTDPEFHLKEIERLQLRKEDPLGNRDDIKTLEDELNDRARELAKDQQANQRAFLDQDPYGVPLEKLCLDYNDDFLRKESELRALQKNPRCSATAIADLKADMSEMVDALAAAEAARDRNFLDPEVEGRLVHLLPLLENPEFKELDTKRRRVLNRGGDTSKVPDMEDRMNDVALEIAHDMNVAERPDYMDTTYKGIPVEDLPLDEDPLFRSLEVKRQQQKQDPRRNARGIADTEQELNDRAMELAAEKLKGDRNYLDPEPEGVPLRLVPLDSDAAFAEMEAQRAKLKKDMRRNTKPIAEIENLLNDRAHELAKSLKEKERPKFLDARFSGIPYTELPLDADQPFRDMEVQRLLLKEQPHKNATAIQDLEEALNDRAGELAKEKLAKERAFLDPCPLGIPLEELPLDSTPAFIAKEERLRALNKDPYKNATAIKMLQGEMDDMVSALAAEELARMRGFLDPEPEGRLVESLPLNDDPQFHKLEAQYRDLKKSPKANPQDVADCEELMNDRAHELAKDMNREERPDFMNMTPRGVPLEELPLDTDDEFSNLEAQRARLMRQPAKNKKAIDEIEYALNLRAEELAQEKIQADRAFMDEAPQNIPLKYIPLDKDKEFGRMEAQRMALRAQSQNARALIPKLRELEDAMNQHANDMAKALKQQVRASVLPPRIGGIAREALQLDDDVPFTDLEVAQIAANGDGDLDKGRDLGDAMQKRAADVAAKLRWEERANLGNPLGFSPEDLPLERSPEYLQKESALVEMRANPKKNAQSIKSAEEDLHALAMEMAKEKAAEEREDYIDPEPEGRKLNDLGLDDDPTFVGIEEQYRRSRKDPYADQDRLRDLEQMMNDRAHDLAKMKNARDRDMYLDRAPRNVPIVELPLDTDEEFGRLEAQRAKLCQNPVRNAQSIRETEDALNDRADVLAAEALKNDRIFLEAEPEGVSQRQLPLDLDQTFRSLELKRAALKSAPIKDDRAIRAVEEQMNDHLRKMAREVKMDARRDMEPNSLGIPSEDLNPYLDEDPHFHELEDMYRDAKNNPTKAKKASQLLDQMNERAREIAQAVHDMERLPLNQAPNGIPLETLPLNEDPVFNALENEARALRKGPSGGKKSAERLADVEDRLNARAEELANAARKQYVDAMPEGVPMELLKLGDDPSFVNAEAELRRLEKNPVANRQGIKDLKDELNFMAHEKVKRLLRGDRGYLHQTPDGVDLCHLPLDTDPVFHELETRRAKLKSEDPRAHQKAIAALEDQLNDRAHELAKEVKEGELRALEPDPHGIPYAVIIPHNDVEFNNCAKHLRDLKSDSKRNAAAIRETVDRMNDRGAELAEAMLKQDRSYLKPQAAAVPLKYLPLDTDPQFNRIEVERAKLKARDSVKNAKKIQALEDQLNERANQLAEAQKQEDLRGLDPKPEGIPLYVIDPHSDAKFASFLPQLRDMKADPRTRPEDLQQVVDAMNDRAHELASEKLRGDRLTYLEEEPKGVPLDLLSLDTDPQFHDIEAQRAVLKAQDPRRNAAKIRDSEDRLRERSYELAEQQRTKDLENLDQVPEGLPITLVNPHDDPAFAKMVNQHRQLAKDSVKDSAKNSELLTKLEEKMNDRAHELAKLMLESDHSFLDPAPQDVSLAELPLDTDPEFHRLEVERAKLKAQDQRRNTAKIKDIEGQMNNRAHELAREQLAEDLRGVDPAPRGLPVELLNPHADSQFAEAVKQIRVLKKSPIADPKAKLAMLDKMNARVRAMADEAMDRDYLDPEPEGVALADLPLSSDPEFHDMELRDPKRNARAIKDLEQRLNDHAHELARRQLEEDLAGCDPEPEGIPLALLKPAEDPKIAGMIPQLRALKKDPKKNAEAIRRVENEMNNRANELARQLLEGDRGYLEPNPENVALEYLSLDKDPEIAEMEVERAKLKAQDPRRNQRRIADLEDRLNDRAVELAVAKKAEELAHFAPQYNGIETAAMRPYDDPEFAALVDQLRKLEKASAGASPEAEKVLTDMDARLEVLAKEKVEGDLWFLDKEPEGIPLEEVEVELDPIFQQLRQECANLKAKDPRRNADKVKSLEDQMRSRVHELAKHLKESDFDGVDTSPLGIPLELLQPLEDPQVARILPELRRAKKSLRDTQRAQGLLNELNERIHELAKNALSGDRSAYLDPDPAGVPLSDLPLDTDGIYSGLEVERAKLLLKDLAKNAKQIEDLEDRLNERAHDLAQQVLKDDLKNVDPKPHGIPIEAVRPHNNPDFHNLATRARELRKDSRRNADKLAAIQEQMNDLANQMAAEMLGNDRGYLDPEPEGVPVEMVLLDEDPEFHEMEVQRAVLVAQDPVKNRQAIADLEGRLNDCAHKLAEAQKREDLRGLNSAPLGVPVSLLNPHDDPRFAAKLPELRAQKKEGFPRAQSRLNDTQAKLDEILEELAAQYLEQDRARYLYPTPEGIPVAALPLCADPEFHQLEAERLDLISKNPKANKDAIKDLEAALNERACELAREHRKGDRGYLNAEPLGIPLDVLPLDTDRQFSDLEAKRAALKTKDAVRNAAAIHDLEDQLNDRANQLAEDQITEDLRAVDPTPEDIPVRMLKPHDDPEFARMVNALRLLKADPSADPKKVSDLEQDMNDRAHELAEEALAGDRPMYLDPKPEGIAIESLPLDSDPLYHRLEVERAKLMLQEPKKNQAKAAELEGRLNDRAHELAKEQRARDLQDLDEAPRGIPVDLLNPHEDETFASLAFQRRDPNNTLRKALDIGGTNGDPTRDMLNERLDEMAKQMLEGDRDYLDPNPEGVPLRVLPLNEDPEFHEMEVQRAVLKAKNAKKNAVAIKDLEDKLNDRAHDLAKDALNGDRGYLAPEPRGVPLADLPLDKDPQFHQMEVERAKLKAQDLTKNANKIKDLEDKLNDRAENLAEAQKKEDLRNLDGKPRGIPLESLNPHDDAEFASHLPELRRLKNEQPNHPKIKDLQAKLDNRADELAKAQIDRDRAFLDPEPEGITLAQLPLDSDKLFTSLEKQLRQAKQDLKRNADKITDLQDCMNKRVHELALNLLKGDRRYLDPEPENVPIADVPIDADAMFRELEAQRAKLKEDPKRNADKIKDLEGKLNDRAHELAKAQKEAARGFLNPTSHRVPKVLLPLDEDAAFVKMEQQLRRLNKDPKRSASAIDNLKGMMQDRADELGENLLKGARDKYLDPNPEGVPVGYLPLDSDPQYSHAELQRAVLKAQNAKGNAAEIADLEKVLNDRAAELAKEQRQKDRAFLDPEPEGIPIADVPLDDDPNFLRLEDYLRKLKKDPRRNADAIADTQESMNDRAHELAKGVVAEDLACLPRAAYRGIPKEDLSLHTYLKFRDAANRRRDAKRRRLPTTDIRLIEDEMDRIASEIADDVIDSERAFLDPEPEGMAIANVPLDADKEFAALEAERRRRSKDPRAAKRNKDVIRDLENQMSDRAHQLAKEEFAKQRDFMDQEPEGVPLERLPLDTDPEFKDAEIARYKAKTDPKADPKKVAALEKRMNDRAHELAKVELAKDRAFLDPEPEGVPLADLPLSDDPEFNVLAKQRQALKNTRRGRDPEMKDLEERMNDRVHDIAREFLSKHRGYLNPEPQNVPIADIPLNRDPIFREMENELLKAMKDPRSNAGKIAELQDDLNNRADDLAKDLRRKELANQEQEPLGVPLEELPLNYDPILNPLERKRRDIKKNPKRNADVLRNLEREIAARIDDIARDFLAKERAFLDQEPEGVQLERLPLSDDREFHEMERDLRALKKQPAKNKDAIEDLEERMNDRAHHLAKDYLAKDRDYLEKEPLGVPVEELPLNEDVTFRDAEEKRRALKRDPRGNAKAIKDLEDQLNDRAEQLAQQKLDKERAFLDPRPEGILLKDMQLDRDKAFKDMERQLRQLRKDPRKNANAIRDMEEDMNSRAHVLAKRQLADDRNFLNPEPRGVPLVDLALEDDPEFRKTELARREAKRNPKNADRVRELESILNDHADRIAGEYLKKDRAYLDPEPEGVPLEELPLDTDPDFHGMEVDRRKLNKDPAKNFRTIKDLEEQLNNRARELARDKKGYQDPVFHEANEDIAEQWPRIRELYPEGVYDPVTPDTTLPSDISSAPQDMGFLAPFIAALARHTVLISRLFQDKAHPQNQPYRVTLFNPDSSPVTVEVDDRVPCDDKREPKFTQVPSRMWYPLLLEKAYAKFVGGYENFNNCNAHDTLRDLTGRPVLHISLEDPKHAAATNMGDYTTPAFWRRVMEDLDRGDVFVCVANGNVPDGLHPQCSYALMDVVEVKPCTSDPLDIVIKVHNCYTDAPHYNGPLRKGDSNWTADVKRACSFSPDESDMIYMPLSTFLNNFSCMQRCHINCGDRLSSPGEWNDYTAGGTSKYTTFRSNPIYLVENKTSRPATILAEVRHTNPLYVDETNCKQYPYTGLTLMQPSNAKLPPTPFITNGTHKFLQKGMMLDSREVCAEMELPPSSTCYLIPYTKDRGTMGEFFVSIYPDMAKVTLTPLRHAGLTLKPLRTSLSLHPGDEEGERLDFMVNDASDVHILLHQTKISDPNSIRKGDAVAEDEVTMTVFNEYGIKIGTTGDSSNAREHALIFKAPQGGRYALLVNCTASATGGPCTANLEIYTPTDVSADFVPVAPDAKPLNAQAQSRFPTLSRTATAPGASRAASRTGSNVRRTDSLPPINQRSVSSRRGSREEAGHRSSRGRPPTVGQRETK</sequence>
<feature type="domain" description="Calpain catalytic" evidence="9">
    <location>
        <begin position="5536"/>
        <end position="5812"/>
    </location>
</feature>
<dbReference type="Pfam" id="PF01067">
    <property type="entry name" value="Calpain_III"/>
    <property type="match status" value="2"/>
</dbReference>
<feature type="region of interest" description="Disordered" evidence="8">
    <location>
        <begin position="2283"/>
        <end position="2306"/>
    </location>
</feature>
<dbReference type="GO" id="GO:0006508">
    <property type="term" value="P:proteolysis"/>
    <property type="evidence" value="ECO:0007669"/>
    <property type="project" value="UniProtKB-KW"/>
</dbReference>
<comment type="similarity">
    <text evidence="1">Belongs to the peptidase C2 family.</text>
</comment>
<feature type="domain" description="Calpain catalytic" evidence="9">
    <location>
        <begin position="28"/>
        <end position="301"/>
    </location>
</feature>
<evidence type="ECO:0000313" key="11">
    <source>
        <dbReference type="Proteomes" id="UP000318447"/>
    </source>
</evidence>
<dbReference type="InterPro" id="IPR056040">
    <property type="entry name" value="DUF7623"/>
</dbReference>
<feature type="active site" evidence="5">
    <location>
        <position position="245"/>
    </location>
</feature>
<keyword evidence="2 10" id="KW-0645">Protease</keyword>